<evidence type="ECO:0000313" key="3">
    <source>
        <dbReference type="EMBL" id="KAK4416416.1"/>
    </source>
</evidence>
<dbReference type="Proteomes" id="UP001293254">
    <property type="component" value="Unassembled WGS sequence"/>
</dbReference>
<dbReference type="InterPro" id="IPR023393">
    <property type="entry name" value="START-like_dom_sf"/>
</dbReference>
<comment type="similarity">
    <text evidence="1">Belongs to the MLP family.</text>
</comment>
<evidence type="ECO:0000259" key="2">
    <source>
        <dbReference type="Pfam" id="PF00407"/>
    </source>
</evidence>
<evidence type="ECO:0000313" key="4">
    <source>
        <dbReference type="Proteomes" id="UP001293254"/>
    </source>
</evidence>
<comment type="caution">
    <text evidence="3">The sequence shown here is derived from an EMBL/GenBank/DDBJ whole genome shotgun (WGS) entry which is preliminary data.</text>
</comment>
<gene>
    <name evidence="3" type="ORF">Salat_2467100</name>
</gene>
<dbReference type="InterPro" id="IPR000916">
    <property type="entry name" value="Bet_v_I/MLP"/>
</dbReference>
<dbReference type="PANTHER" id="PTHR31338:SF16">
    <property type="entry name" value="POLYKETIDE CYCLASE_DEHYDRASE AND LIPID TRANSPORT SUPERFAMILY PROTEIN"/>
    <property type="match status" value="1"/>
</dbReference>
<dbReference type="PANTHER" id="PTHR31338">
    <property type="entry name" value="POLYKETIDE CYCLASE/DEHYDRASE AND LIPID TRANSPORT SUPERFAMILY PROTEIN"/>
    <property type="match status" value="1"/>
</dbReference>
<reference evidence="3" key="2">
    <citation type="journal article" date="2024" name="Plant">
        <title>Genomic evolution and insights into agronomic trait innovations of Sesamum species.</title>
        <authorList>
            <person name="Miao H."/>
            <person name="Wang L."/>
            <person name="Qu L."/>
            <person name="Liu H."/>
            <person name="Sun Y."/>
            <person name="Le M."/>
            <person name="Wang Q."/>
            <person name="Wei S."/>
            <person name="Zheng Y."/>
            <person name="Lin W."/>
            <person name="Duan Y."/>
            <person name="Cao H."/>
            <person name="Xiong S."/>
            <person name="Wang X."/>
            <person name="Wei L."/>
            <person name="Li C."/>
            <person name="Ma Q."/>
            <person name="Ju M."/>
            <person name="Zhao R."/>
            <person name="Li G."/>
            <person name="Mu C."/>
            <person name="Tian Q."/>
            <person name="Mei H."/>
            <person name="Zhang T."/>
            <person name="Gao T."/>
            <person name="Zhang H."/>
        </authorList>
    </citation>
    <scope>NUCLEOTIDE SEQUENCE</scope>
    <source>
        <strain evidence="3">3651</strain>
    </source>
</reference>
<keyword evidence="4" id="KW-1185">Reference proteome</keyword>
<organism evidence="3 4">
    <name type="scientific">Sesamum alatum</name>
    <dbReference type="NCBI Taxonomy" id="300844"/>
    <lineage>
        <taxon>Eukaryota</taxon>
        <taxon>Viridiplantae</taxon>
        <taxon>Streptophyta</taxon>
        <taxon>Embryophyta</taxon>
        <taxon>Tracheophyta</taxon>
        <taxon>Spermatophyta</taxon>
        <taxon>Magnoliopsida</taxon>
        <taxon>eudicotyledons</taxon>
        <taxon>Gunneridae</taxon>
        <taxon>Pentapetalae</taxon>
        <taxon>asterids</taxon>
        <taxon>lamiids</taxon>
        <taxon>Lamiales</taxon>
        <taxon>Pedaliaceae</taxon>
        <taxon>Sesamum</taxon>
    </lineage>
</organism>
<dbReference type="Pfam" id="PF00407">
    <property type="entry name" value="Bet_v_1"/>
    <property type="match status" value="1"/>
</dbReference>
<feature type="domain" description="Bet v I/Major latex protein" evidence="2">
    <location>
        <begin position="26"/>
        <end position="100"/>
    </location>
</feature>
<dbReference type="InterPro" id="IPR052006">
    <property type="entry name" value="MLP-like"/>
</dbReference>
<dbReference type="SUPFAM" id="SSF55961">
    <property type="entry name" value="Bet v1-like"/>
    <property type="match status" value="1"/>
</dbReference>
<dbReference type="Gene3D" id="3.30.530.20">
    <property type="match status" value="1"/>
</dbReference>
<name>A0AAE1XRU9_9LAMI</name>
<proteinExistence type="inferred from homology"/>
<sequence>MTYNVICFMHLDIDMAGRISLSMDMETVAIDDDARSTTFKAIEGDVLLVYKTYQFIMTVSDGLVQWTVFYEKALVTAPPPDAYAAFAIMVSKLVDFYLVNHS</sequence>
<dbReference type="GO" id="GO:0006952">
    <property type="term" value="P:defense response"/>
    <property type="evidence" value="ECO:0007669"/>
    <property type="project" value="InterPro"/>
</dbReference>
<dbReference type="EMBL" id="JACGWO010000010">
    <property type="protein sequence ID" value="KAK4416416.1"/>
    <property type="molecule type" value="Genomic_DNA"/>
</dbReference>
<evidence type="ECO:0000256" key="1">
    <source>
        <dbReference type="ARBA" id="ARBA00038242"/>
    </source>
</evidence>
<reference evidence="3" key="1">
    <citation type="submission" date="2020-06" db="EMBL/GenBank/DDBJ databases">
        <authorList>
            <person name="Li T."/>
            <person name="Hu X."/>
            <person name="Zhang T."/>
            <person name="Song X."/>
            <person name="Zhang H."/>
            <person name="Dai N."/>
            <person name="Sheng W."/>
            <person name="Hou X."/>
            <person name="Wei L."/>
        </authorList>
    </citation>
    <scope>NUCLEOTIDE SEQUENCE</scope>
    <source>
        <strain evidence="3">3651</strain>
        <tissue evidence="3">Leaf</tissue>
    </source>
</reference>
<dbReference type="AlphaFoldDB" id="A0AAE1XRU9"/>
<protein>
    <recommendedName>
        <fullName evidence="2">Bet v I/Major latex protein domain-containing protein</fullName>
    </recommendedName>
</protein>
<accession>A0AAE1XRU9</accession>